<protein>
    <recommendedName>
        <fullName evidence="1">Polysaccharide pyruvyl transferase domain-containing protein</fullName>
    </recommendedName>
</protein>
<feature type="domain" description="Polysaccharide pyruvyl transferase" evidence="1">
    <location>
        <begin position="44"/>
        <end position="211"/>
    </location>
</feature>
<name>A0A2S3WYX7_PSEPU</name>
<proteinExistence type="predicted"/>
<dbReference type="EMBL" id="MINH01000021">
    <property type="protein sequence ID" value="POG06505.1"/>
    <property type="molecule type" value="Genomic_DNA"/>
</dbReference>
<sequence>MVYDPRVFLLNKGIEVSKIKLYWCRGSGRKNPNQQNFGDYLSAEVVEFASGKKIVWAPVKSADMIAIGSVLGRESKAKFLCFPRKLHIWGTGTGVAEERFSGRHHYHAVRGQLCADRIHDTRVPPVLGDPGLLSPAIVKKPSRKSARIGIIPHIHDRTSPVIQDLRRRLSGSRVIDVFSPVKQVLAEIASCDFILSTSLHGLIVADSYGVPNKWMVMERNPHWEFKFQDYYSSFGIAGTEPVTPKQILKNASWTIEGSIGNYHRPGLEAMQENLLHVFPKSL</sequence>
<accession>A0A2S3WYX7</accession>
<reference evidence="2 3" key="1">
    <citation type="submission" date="2016-08" db="EMBL/GenBank/DDBJ databases">
        <authorList>
            <person name="Seilhamer J.J."/>
        </authorList>
    </citation>
    <scope>NUCLEOTIDE SEQUENCE [LARGE SCALE GENOMIC DNA]</scope>
    <source>
        <strain evidence="2 3">KH-21-114</strain>
    </source>
</reference>
<evidence type="ECO:0000313" key="3">
    <source>
        <dbReference type="Proteomes" id="UP000237230"/>
    </source>
</evidence>
<dbReference type="AlphaFoldDB" id="A0A2S3WYX7"/>
<evidence type="ECO:0000259" key="1">
    <source>
        <dbReference type="Pfam" id="PF04230"/>
    </source>
</evidence>
<dbReference type="Proteomes" id="UP000237230">
    <property type="component" value="Unassembled WGS sequence"/>
</dbReference>
<comment type="caution">
    <text evidence="2">The sequence shown here is derived from an EMBL/GenBank/DDBJ whole genome shotgun (WGS) entry which is preliminary data.</text>
</comment>
<organism evidence="2 3">
    <name type="scientific">Pseudomonas putida</name>
    <name type="common">Arthrobacter siderocapsulatus</name>
    <dbReference type="NCBI Taxonomy" id="303"/>
    <lineage>
        <taxon>Bacteria</taxon>
        <taxon>Pseudomonadati</taxon>
        <taxon>Pseudomonadota</taxon>
        <taxon>Gammaproteobacteria</taxon>
        <taxon>Pseudomonadales</taxon>
        <taxon>Pseudomonadaceae</taxon>
        <taxon>Pseudomonas</taxon>
    </lineage>
</organism>
<dbReference type="Pfam" id="PF04230">
    <property type="entry name" value="PS_pyruv_trans"/>
    <property type="match status" value="1"/>
</dbReference>
<reference evidence="2 3" key="2">
    <citation type="submission" date="2018-03" db="EMBL/GenBank/DDBJ databases">
        <title>Draft genome of Pseudomonas putida strain KH-21-114.</title>
        <authorList>
            <person name="Yoshizawa S."/>
            <person name="Khan N.H."/>
            <person name="Nishimura M."/>
            <person name="Chiura H.X."/>
            <person name="Ogura Y."/>
            <person name="Hayashi T."/>
            <person name="Kogure K."/>
        </authorList>
    </citation>
    <scope>NUCLEOTIDE SEQUENCE [LARGE SCALE GENOMIC DNA]</scope>
    <source>
        <strain evidence="2 3">KH-21-114</strain>
    </source>
</reference>
<dbReference type="InterPro" id="IPR007345">
    <property type="entry name" value="Polysacch_pyruvyl_Trfase"/>
</dbReference>
<gene>
    <name evidence="2" type="ORF">BGP84_18750</name>
</gene>
<evidence type="ECO:0000313" key="2">
    <source>
        <dbReference type="EMBL" id="POG06505.1"/>
    </source>
</evidence>
<dbReference type="RefSeq" id="WP_258035906.1">
    <property type="nucleotide sequence ID" value="NZ_MINH01000021.1"/>
</dbReference>